<dbReference type="InterPro" id="IPR020946">
    <property type="entry name" value="Flavin_mOase-like"/>
</dbReference>
<keyword evidence="5" id="KW-1133">Transmembrane helix</keyword>
<keyword evidence="4" id="KW-0560">Oxidoreductase</keyword>
<dbReference type="Proteomes" id="UP000027265">
    <property type="component" value="Unassembled WGS sequence"/>
</dbReference>
<evidence type="ECO:0000256" key="1">
    <source>
        <dbReference type="ARBA" id="ARBA00010139"/>
    </source>
</evidence>
<evidence type="ECO:0000256" key="2">
    <source>
        <dbReference type="ARBA" id="ARBA00022630"/>
    </source>
</evidence>
<organism evidence="6 7">
    <name type="scientific">Jaapia argillacea MUCL 33604</name>
    <dbReference type="NCBI Taxonomy" id="933084"/>
    <lineage>
        <taxon>Eukaryota</taxon>
        <taxon>Fungi</taxon>
        <taxon>Dikarya</taxon>
        <taxon>Basidiomycota</taxon>
        <taxon>Agaricomycotina</taxon>
        <taxon>Agaricomycetes</taxon>
        <taxon>Agaricomycetidae</taxon>
        <taxon>Jaapiales</taxon>
        <taxon>Jaapiaceae</taxon>
        <taxon>Jaapia</taxon>
    </lineage>
</organism>
<dbReference type="InParanoid" id="A0A067QEJ0"/>
<feature type="transmembrane region" description="Helical" evidence="5">
    <location>
        <begin position="6"/>
        <end position="24"/>
    </location>
</feature>
<dbReference type="OrthoDB" id="74360at2759"/>
<keyword evidence="3" id="KW-0274">FAD</keyword>
<evidence type="ECO:0000313" key="6">
    <source>
        <dbReference type="EMBL" id="KDQ61021.1"/>
    </source>
</evidence>
<dbReference type="Pfam" id="PF00743">
    <property type="entry name" value="FMO-like"/>
    <property type="match status" value="1"/>
</dbReference>
<name>A0A067QEJ0_9AGAM</name>
<dbReference type="InterPro" id="IPR051209">
    <property type="entry name" value="FAD-bind_Monooxygenase_sf"/>
</dbReference>
<dbReference type="HOGENOM" id="CLU_006937_7_0_1"/>
<dbReference type="GO" id="GO:0050661">
    <property type="term" value="F:NADP binding"/>
    <property type="evidence" value="ECO:0007669"/>
    <property type="project" value="InterPro"/>
</dbReference>
<keyword evidence="5" id="KW-0812">Transmembrane</keyword>
<dbReference type="GO" id="GO:0050660">
    <property type="term" value="F:flavin adenine dinucleotide binding"/>
    <property type="evidence" value="ECO:0007669"/>
    <property type="project" value="InterPro"/>
</dbReference>
<dbReference type="GO" id="GO:0004499">
    <property type="term" value="F:N,N-dimethylaniline monooxygenase activity"/>
    <property type="evidence" value="ECO:0007669"/>
    <property type="project" value="InterPro"/>
</dbReference>
<evidence type="ECO:0000256" key="4">
    <source>
        <dbReference type="ARBA" id="ARBA00023002"/>
    </source>
</evidence>
<gene>
    <name evidence="6" type="ORF">JAAARDRAFT_32021</name>
</gene>
<dbReference type="PANTHER" id="PTHR42877">
    <property type="entry name" value="L-ORNITHINE N(5)-MONOOXYGENASE-RELATED"/>
    <property type="match status" value="1"/>
</dbReference>
<reference evidence="7" key="1">
    <citation type="journal article" date="2014" name="Proc. Natl. Acad. Sci. U.S.A.">
        <title>Extensive sampling of basidiomycete genomes demonstrates inadequacy of the white-rot/brown-rot paradigm for wood decay fungi.</title>
        <authorList>
            <person name="Riley R."/>
            <person name="Salamov A.A."/>
            <person name="Brown D.W."/>
            <person name="Nagy L.G."/>
            <person name="Floudas D."/>
            <person name="Held B.W."/>
            <person name="Levasseur A."/>
            <person name="Lombard V."/>
            <person name="Morin E."/>
            <person name="Otillar R."/>
            <person name="Lindquist E.A."/>
            <person name="Sun H."/>
            <person name="LaButti K.M."/>
            <person name="Schmutz J."/>
            <person name="Jabbour D."/>
            <person name="Luo H."/>
            <person name="Baker S.E."/>
            <person name="Pisabarro A.G."/>
            <person name="Walton J.D."/>
            <person name="Blanchette R.A."/>
            <person name="Henrissat B."/>
            <person name="Martin F."/>
            <person name="Cullen D."/>
            <person name="Hibbett D.S."/>
            <person name="Grigoriev I.V."/>
        </authorList>
    </citation>
    <scope>NUCLEOTIDE SEQUENCE [LARGE SCALE GENOMIC DNA]</scope>
    <source>
        <strain evidence="7">MUCL 33604</strain>
    </source>
</reference>
<keyword evidence="2" id="KW-0285">Flavoprotein</keyword>
<dbReference type="Gene3D" id="3.50.50.60">
    <property type="entry name" value="FAD/NAD(P)-binding domain"/>
    <property type="match status" value="3"/>
</dbReference>
<accession>A0A067QEJ0</accession>
<dbReference type="InterPro" id="IPR036188">
    <property type="entry name" value="FAD/NAD-bd_sf"/>
</dbReference>
<proteinExistence type="inferred from homology"/>
<dbReference type="PANTHER" id="PTHR42877:SF4">
    <property type="entry name" value="FAD_NAD(P)-BINDING DOMAIN-CONTAINING PROTEIN-RELATED"/>
    <property type="match status" value="1"/>
</dbReference>
<keyword evidence="5" id="KW-0472">Membrane</keyword>
<evidence type="ECO:0000256" key="5">
    <source>
        <dbReference type="SAM" id="Phobius"/>
    </source>
</evidence>
<comment type="similarity">
    <text evidence="1">Belongs to the FAD-binding monooxygenase family.</text>
</comment>
<dbReference type="STRING" id="933084.A0A067QEJ0"/>
<keyword evidence="7" id="KW-1185">Reference proteome</keyword>
<dbReference type="EMBL" id="KL197713">
    <property type="protein sequence ID" value="KDQ61021.1"/>
    <property type="molecule type" value="Genomic_DNA"/>
</dbReference>
<evidence type="ECO:0000313" key="7">
    <source>
        <dbReference type="Proteomes" id="UP000027265"/>
    </source>
</evidence>
<protein>
    <recommendedName>
        <fullName evidence="8">L-ornithine N(5)-oxygenase</fullName>
    </recommendedName>
</protein>
<evidence type="ECO:0000256" key="3">
    <source>
        <dbReference type="ARBA" id="ARBA00022827"/>
    </source>
</evidence>
<dbReference type="SUPFAM" id="SSF51905">
    <property type="entry name" value="FAD/NAD(P)-binding domain"/>
    <property type="match status" value="2"/>
</dbReference>
<evidence type="ECO:0008006" key="8">
    <source>
        <dbReference type="Google" id="ProtNLM"/>
    </source>
</evidence>
<dbReference type="AlphaFoldDB" id="A0A067QEJ0"/>
<sequence length="503" mass="57667">MVQEHHPIVIIGAGLAGISTAIALKKQLRTSDFTIYEKASEVGGTWRDNTYPGCGSDVPGHWYSLSTELNPNWTSFYVSQPEIQSYWVSLFHKYDLAANTVFNCAVVSAEWNDEAQVYKVTVEDSITGERKHTEAQVVVWAIGGFMRPAFPKDIPGRENFRGDVFHSALWRHDINLKGKRVGVIGNGCSAAQFVPEISKDASVQVINFCRTPQWFVPKLQFDYSPWVKWAFAYIPFTMRLYRNFLMARYDFRFMIFRKRNVGMIKVVTREFRRYIKKRAPKEQHAKLIPTYPPGCKRIIVDPGYLDCLNQENVNVIWEGIDSIVENGIKLKTGEIVPLDIIIFGTGYSGDPDFTIRGRDGKSIQEYFQSQGGPTAYLGTCVPGFPNLFTLLGPNTATGHASVVFSEEVQIQYALQMIRPLLAGSVKSFEIRTEASAEYNRWLEKRLSESVWTECHSYYRVDGQMGKNVATFPGPLTLFWWLCRTPRWDHFRIIGVERWRRERR</sequence>